<gene>
    <name evidence="6" type="ORF">C5167_047821</name>
</gene>
<name>A0A4Y7LLQ0_PAPSO</name>
<dbReference type="GO" id="GO:0005840">
    <property type="term" value="C:ribosome"/>
    <property type="evidence" value="ECO:0007669"/>
    <property type="project" value="UniProtKB-KW"/>
</dbReference>
<dbReference type="InterPro" id="IPR036823">
    <property type="entry name" value="Ribosomal_uS7_dom_sf"/>
</dbReference>
<proteinExistence type="inferred from homology"/>
<keyword evidence="7" id="KW-1185">Reference proteome</keyword>
<feature type="region of interest" description="Disordered" evidence="4">
    <location>
        <begin position="238"/>
        <end position="271"/>
    </location>
</feature>
<dbReference type="EMBL" id="CM010725">
    <property type="protein sequence ID" value="RZC85039.1"/>
    <property type="molecule type" value="Genomic_DNA"/>
</dbReference>
<sequence length="297" mass="33126">MLYFWFDFNKLYQQSVEEHSTSSLEFVEDSQVSGMSLVNFVGVAARHATYVSHTAGRYSAKRFRNAQCPIVERLTNSLMMHGRNNGKKIMAVRIFKHGMDIIHLLTDQNPIQFIVDVVINRSRPKILEVHLPEDPFLQIAAGLRIEINRDLTFLREIASGHDLKEFLDLELPGIFAVPGRIIMLLVHGKHARLAWILFQVILPNTRVLIELEFFVDENSQLKAIDFGLSDFVKPGADGKKGGAVRQGTPYPKGGKTPASGGKSNKSLKSTGSVSCDSCTKAFGTVWAFGTVHSQELQ</sequence>
<evidence type="ECO:0000313" key="7">
    <source>
        <dbReference type="Proteomes" id="UP000316621"/>
    </source>
</evidence>
<dbReference type="InterPro" id="IPR000235">
    <property type="entry name" value="Ribosomal_uS7"/>
</dbReference>
<evidence type="ECO:0000256" key="2">
    <source>
        <dbReference type="ARBA" id="ARBA00022980"/>
    </source>
</evidence>
<dbReference type="GO" id="GO:0006412">
    <property type="term" value="P:translation"/>
    <property type="evidence" value="ECO:0007669"/>
    <property type="project" value="InterPro"/>
</dbReference>
<accession>A0A4Y7LLQ0</accession>
<organism evidence="6 7">
    <name type="scientific">Papaver somniferum</name>
    <name type="common">Opium poppy</name>
    <dbReference type="NCBI Taxonomy" id="3469"/>
    <lineage>
        <taxon>Eukaryota</taxon>
        <taxon>Viridiplantae</taxon>
        <taxon>Streptophyta</taxon>
        <taxon>Embryophyta</taxon>
        <taxon>Tracheophyta</taxon>
        <taxon>Spermatophyta</taxon>
        <taxon>Magnoliopsida</taxon>
        <taxon>Ranunculales</taxon>
        <taxon>Papaveraceae</taxon>
        <taxon>Papaveroideae</taxon>
        <taxon>Papaver</taxon>
    </lineage>
</organism>
<feature type="compositionally biased region" description="Polar residues" evidence="4">
    <location>
        <begin position="261"/>
        <end position="271"/>
    </location>
</feature>
<dbReference type="Gramene" id="RZC85039">
    <property type="protein sequence ID" value="RZC85039"/>
    <property type="gene ID" value="C5167_047821"/>
</dbReference>
<evidence type="ECO:0000256" key="4">
    <source>
        <dbReference type="SAM" id="MobiDB-lite"/>
    </source>
</evidence>
<reference evidence="6 7" key="1">
    <citation type="journal article" date="2018" name="Science">
        <title>The opium poppy genome and morphinan production.</title>
        <authorList>
            <person name="Guo L."/>
            <person name="Winzer T."/>
            <person name="Yang X."/>
            <person name="Li Y."/>
            <person name="Ning Z."/>
            <person name="He Z."/>
            <person name="Teodor R."/>
            <person name="Lu Y."/>
            <person name="Bowser T.A."/>
            <person name="Graham I.A."/>
            <person name="Ye K."/>
        </authorList>
    </citation>
    <scope>NUCLEOTIDE SEQUENCE [LARGE SCALE GENOMIC DNA]</scope>
    <source>
        <strain evidence="7">cv. HN1</strain>
        <tissue evidence="6">Leaves</tissue>
    </source>
</reference>
<dbReference type="STRING" id="3469.A0A4Y7LLQ0"/>
<evidence type="ECO:0000256" key="1">
    <source>
        <dbReference type="ARBA" id="ARBA00007151"/>
    </source>
</evidence>
<dbReference type="InterPro" id="IPR023798">
    <property type="entry name" value="Ribosomal_uS7_dom"/>
</dbReference>
<keyword evidence="3" id="KW-0687">Ribonucleoprotein</keyword>
<dbReference type="Pfam" id="PF00177">
    <property type="entry name" value="Ribosomal_S7"/>
    <property type="match status" value="1"/>
</dbReference>
<evidence type="ECO:0000259" key="5">
    <source>
        <dbReference type="Pfam" id="PF00177"/>
    </source>
</evidence>
<dbReference type="Proteomes" id="UP000316621">
    <property type="component" value="Chromosome 11"/>
</dbReference>
<evidence type="ECO:0000313" key="6">
    <source>
        <dbReference type="EMBL" id="RZC85039.1"/>
    </source>
</evidence>
<dbReference type="PANTHER" id="PTHR11205">
    <property type="entry name" value="RIBOSOMAL PROTEIN S7"/>
    <property type="match status" value="1"/>
</dbReference>
<dbReference type="AlphaFoldDB" id="A0A4Y7LLQ0"/>
<dbReference type="GO" id="GO:1990904">
    <property type="term" value="C:ribonucleoprotein complex"/>
    <property type="evidence" value="ECO:0007669"/>
    <property type="project" value="UniProtKB-KW"/>
</dbReference>
<protein>
    <recommendedName>
        <fullName evidence="5">Small ribosomal subunit protein uS7 domain-containing protein</fullName>
    </recommendedName>
</protein>
<keyword evidence="2" id="KW-0689">Ribosomal protein</keyword>
<dbReference type="SUPFAM" id="SSF47973">
    <property type="entry name" value="Ribosomal protein S7"/>
    <property type="match status" value="1"/>
</dbReference>
<comment type="similarity">
    <text evidence="1">Belongs to the universal ribosomal protein uS7 family.</text>
</comment>
<evidence type="ECO:0000256" key="3">
    <source>
        <dbReference type="ARBA" id="ARBA00023274"/>
    </source>
</evidence>
<dbReference type="Gene3D" id="1.10.455.10">
    <property type="entry name" value="Ribosomal protein S7 domain"/>
    <property type="match status" value="1"/>
</dbReference>
<feature type="domain" description="Small ribosomal subunit protein uS7" evidence="5">
    <location>
        <begin position="50"/>
        <end position="120"/>
    </location>
</feature>